<feature type="domain" description="Rieske" evidence="7">
    <location>
        <begin position="424"/>
        <end position="514"/>
    </location>
</feature>
<dbReference type="PRINTS" id="PR00162">
    <property type="entry name" value="RIESKE"/>
</dbReference>
<keyword evidence="6" id="KW-1015">Disulfide bond</keyword>
<keyword evidence="2" id="KW-0479">Metal-binding</keyword>
<evidence type="ECO:0000256" key="6">
    <source>
        <dbReference type="ARBA" id="ARBA00023157"/>
    </source>
</evidence>
<evidence type="ECO:0000256" key="2">
    <source>
        <dbReference type="ARBA" id="ARBA00022723"/>
    </source>
</evidence>
<dbReference type="GO" id="GO:0046872">
    <property type="term" value="F:metal ion binding"/>
    <property type="evidence" value="ECO:0007669"/>
    <property type="project" value="UniProtKB-KW"/>
</dbReference>
<dbReference type="SUPFAM" id="SSF51905">
    <property type="entry name" value="FAD/NAD(P)-binding domain"/>
    <property type="match status" value="1"/>
</dbReference>
<accession>A0A1H2WT83</accession>
<dbReference type="InterPro" id="IPR036188">
    <property type="entry name" value="FAD/NAD-bd_sf"/>
</dbReference>
<dbReference type="Gene3D" id="3.30.9.10">
    <property type="entry name" value="D-Amino Acid Oxidase, subunit A, domain 2"/>
    <property type="match status" value="1"/>
</dbReference>
<dbReference type="EMBL" id="FNNH01000031">
    <property type="protein sequence ID" value="SDW83169.1"/>
    <property type="molecule type" value="Genomic_DNA"/>
</dbReference>
<dbReference type="PANTHER" id="PTHR13847:SF281">
    <property type="entry name" value="FAD DEPENDENT OXIDOREDUCTASE DOMAIN-CONTAINING PROTEIN"/>
    <property type="match status" value="1"/>
</dbReference>
<dbReference type="CDD" id="cd03477">
    <property type="entry name" value="Rieske_YhfW_C"/>
    <property type="match status" value="1"/>
</dbReference>
<dbReference type="GO" id="GO:0016020">
    <property type="term" value="C:membrane"/>
    <property type="evidence" value="ECO:0007669"/>
    <property type="project" value="InterPro"/>
</dbReference>
<dbReference type="InterPro" id="IPR017941">
    <property type="entry name" value="Rieske_2Fe-2S"/>
</dbReference>
<dbReference type="InterPro" id="IPR036922">
    <property type="entry name" value="Rieske_2Fe-2S_sf"/>
</dbReference>
<dbReference type="PROSITE" id="PS51296">
    <property type="entry name" value="RIESKE"/>
    <property type="match status" value="1"/>
</dbReference>
<dbReference type="SUPFAM" id="SSF50022">
    <property type="entry name" value="ISP domain"/>
    <property type="match status" value="1"/>
</dbReference>
<dbReference type="InterPro" id="IPR038010">
    <property type="entry name" value="YhfW_C"/>
</dbReference>
<evidence type="ECO:0000313" key="9">
    <source>
        <dbReference type="Proteomes" id="UP000183454"/>
    </source>
</evidence>
<organism evidence="8 9">
    <name type="scientific">Nitrosomonas communis</name>
    <dbReference type="NCBI Taxonomy" id="44574"/>
    <lineage>
        <taxon>Bacteria</taxon>
        <taxon>Pseudomonadati</taxon>
        <taxon>Pseudomonadota</taxon>
        <taxon>Betaproteobacteria</taxon>
        <taxon>Nitrosomonadales</taxon>
        <taxon>Nitrosomonadaceae</taxon>
        <taxon>Nitrosomonas</taxon>
    </lineage>
</organism>
<protein>
    <submittedName>
        <fullName evidence="8">Glycine/D-amino acid oxidase</fullName>
    </submittedName>
</protein>
<dbReference type="GO" id="GO:0016491">
    <property type="term" value="F:oxidoreductase activity"/>
    <property type="evidence" value="ECO:0007669"/>
    <property type="project" value="UniProtKB-KW"/>
</dbReference>
<sequence length="514" mass="56739">MQNIRNDSSVSIWQATTTLPAFPPLESDVETDVCVIGAGIAGLTTAYLLTEQNQKVVLIDAHCIGSGETGRTTAHLFPPDEWYHNIEDHFGAEHAALVANSFSKAIDLVESIIKKEQIDCSFERLDGYLYAYSEKDFKSIEKEFNAARKAGVAVQKLEQVPGISFTTGPCIQYSNQAQFHPLKYLKGLTEALVRNAGIVHCGTRALKIEGDKSMQIVSTDGGKIKAKSVVVATNTPFNNKLVIHTKQAAYRTYVIGVRVPKKSVPRILMWDTGDPYYYVRLETPDSESDSEMLIVGGRDHKVGQDDHPEHRYDEIEQWVRDRFPMAQSVEYRWSGEIMESADGLAFLGHNPMDENNVYVITGDSGNGMTHGTLGGMIITDLIMGRNNPWTSLYNPARKAIHGISDFVTEQANTQAQYTDWLKGGQVASVQEILAGQGAIVQDGLHKWAVYRDDQGELHAVSAKCTHLGCVVHFNSAERSWDCPCHGSRFDTNGKVLHGPASTPLAPVDLELNKT</sequence>
<keyword evidence="1" id="KW-0001">2Fe-2S</keyword>
<keyword evidence="3" id="KW-0560">Oxidoreductase</keyword>
<dbReference type="AlphaFoldDB" id="A0A1H2WT83"/>
<evidence type="ECO:0000313" key="8">
    <source>
        <dbReference type="EMBL" id="SDW83169.1"/>
    </source>
</evidence>
<dbReference type="Gene3D" id="3.50.50.60">
    <property type="entry name" value="FAD/NAD(P)-binding domain"/>
    <property type="match status" value="1"/>
</dbReference>
<dbReference type="RefSeq" id="WP_083340250.1">
    <property type="nucleotide sequence ID" value="NZ_FNNH01000031.1"/>
</dbReference>
<proteinExistence type="predicted"/>
<reference evidence="8 9" key="1">
    <citation type="submission" date="2016-10" db="EMBL/GenBank/DDBJ databases">
        <authorList>
            <person name="de Groot N.N."/>
        </authorList>
    </citation>
    <scope>NUCLEOTIDE SEQUENCE [LARGE SCALE GENOMIC DNA]</scope>
    <source>
        <strain evidence="8 9">Nm110</strain>
    </source>
</reference>
<keyword evidence="4" id="KW-0408">Iron</keyword>
<evidence type="ECO:0000259" key="7">
    <source>
        <dbReference type="PROSITE" id="PS51296"/>
    </source>
</evidence>
<evidence type="ECO:0000256" key="1">
    <source>
        <dbReference type="ARBA" id="ARBA00022714"/>
    </source>
</evidence>
<dbReference type="GO" id="GO:0005737">
    <property type="term" value="C:cytoplasm"/>
    <property type="evidence" value="ECO:0007669"/>
    <property type="project" value="TreeGrafter"/>
</dbReference>
<dbReference type="InterPro" id="IPR006076">
    <property type="entry name" value="FAD-dep_OxRdtase"/>
</dbReference>
<evidence type="ECO:0000256" key="5">
    <source>
        <dbReference type="ARBA" id="ARBA00023014"/>
    </source>
</evidence>
<keyword evidence="5" id="KW-0411">Iron-sulfur</keyword>
<gene>
    <name evidence="8" type="ORF">SAMN05421882_10313</name>
</gene>
<evidence type="ECO:0000256" key="4">
    <source>
        <dbReference type="ARBA" id="ARBA00023004"/>
    </source>
</evidence>
<dbReference type="Pfam" id="PF00355">
    <property type="entry name" value="Rieske"/>
    <property type="match status" value="1"/>
</dbReference>
<dbReference type="Proteomes" id="UP000183454">
    <property type="component" value="Unassembled WGS sequence"/>
</dbReference>
<dbReference type="Pfam" id="PF01266">
    <property type="entry name" value="DAO"/>
    <property type="match status" value="1"/>
</dbReference>
<name>A0A1H2WT83_9PROT</name>
<dbReference type="Gene3D" id="2.102.10.10">
    <property type="entry name" value="Rieske [2Fe-2S] iron-sulphur domain"/>
    <property type="match status" value="1"/>
</dbReference>
<dbReference type="FunFam" id="2.102.10.10:FF:000014">
    <property type="entry name" value="Oxidoreductase, FAD dependent"/>
    <property type="match status" value="1"/>
</dbReference>
<dbReference type="PANTHER" id="PTHR13847">
    <property type="entry name" value="SARCOSINE DEHYDROGENASE-RELATED"/>
    <property type="match status" value="1"/>
</dbReference>
<dbReference type="InterPro" id="IPR005805">
    <property type="entry name" value="Rieske_Fe-S_prot_C"/>
</dbReference>
<evidence type="ECO:0000256" key="3">
    <source>
        <dbReference type="ARBA" id="ARBA00023002"/>
    </source>
</evidence>
<dbReference type="GO" id="GO:0051537">
    <property type="term" value="F:2 iron, 2 sulfur cluster binding"/>
    <property type="evidence" value="ECO:0007669"/>
    <property type="project" value="UniProtKB-KW"/>
</dbReference>